<dbReference type="InterPro" id="IPR043427">
    <property type="entry name" value="YscJ/FliF"/>
</dbReference>
<dbReference type="Pfam" id="PF01514">
    <property type="entry name" value="YscJ_FliF"/>
    <property type="match status" value="1"/>
</dbReference>
<feature type="transmembrane region" description="Helical" evidence="3">
    <location>
        <begin position="441"/>
        <end position="464"/>
    </location>
</feature>
<keyword evidence="6" id="KW-0969">Cilium</keyword>
<evidence type="ECO:0000259" key="4">
    <source>
        <dbReference type="Pfam" id="PF01514"/>
    </source>
</evidence>
<evidence type="ECO:0000313" key="6">
    <source>
        <dbReference type="EMBL" id="BCK84710.1"/>
    </source>
</evidence>
<evidence type="ECO:0000256" key="2">
    <source>
        <dbReference type="ARBA" id="ARBA00023136"/>
    </source>
</evidence>
<reference evidence="6" key="1">
    <citation type="submission" date="2020-09" db="EMBL/GenBank/DDBJ databases">
        <title>New species isolated from human feces.</title>
        <authorList>
            <person name="Kitahara M."/>
            <person name="Shigeno Y."/>
            <person name="Shime M."/>
            <person name="Matsumoto Y."/>
            <person name="Nakamura S."/>
            <person name="Motooka D."/>
            <person name="Fukuoka S."/>
            <person name="Nishikawa H."/>
            <person name="Benno Y."/>
        </authorList>
    </citation>
    <scope>NUCLEOTIDE SEQUENCE</scope>
    <source>
        <strain evidence="6">MM59</strain>
    </source>
</reference>
<keyword evidence="2 3" id="KW-0472">Membrane</keyword>
<dbReference type="GO" id="GO:0016020">
    <property type="term" value="C:membrane"/>
    <property type="evidence" value="ECO:0007669"/>
    <property type="project" value="UniProtKB-SubCell"/>
</dbReference>
<dbReference type="Pfam" id="PF08345">
    <property type="entry name" value="YscJ_FliF_C"/>
    <property type="match status" value="1"/>
</dbReference>
<keyword evidence="6" id="KW-0282">Flagellum</keyword>
<comment type="subcellular location">
    <subcellularLocation>
        <location evidence="1">Membrane</location>
    </subcellularLocation>
</comment>
<dbReference type="AlphaFoldDB" id="A0A810Q929"/>
<keyword evidence="3" id="KW-0812">Transmembrane</keyword>
<keyword evidence="7" id="KW-1185">Reference proteome</keyword>
<dbReference type="PANTHER" id="PTHR30046:SF0">
    <property type="entry name" value="FLAGELLAR M-RING PROTEIN"/>
    <property type="match status" value="1"/>
</dbReference>
<dbReference type="EMBL" id="AP023420">
    <property type="protein sequence ID" value="BCK84710.1"/>
    <property type="molecule type" value="Genomic_DNA"/>
</dbReference>
<gene>
    <name evidence="6" type="primary">fliF</name>
    <name evidence="6" type="ORF">MM59RIKEN_20290</name>
</gene>
<evidence type="ECO:0000256" key="1">
    <source>
        <dbReference type="ARBA" id="ARBA00004370"/>
    </source>
</evidence>
<dbReference type="InterPro" id="IPR006182">
    <property type="entry name" value="FliF_N_dom"/>
</dbReference>
<dbReference type="InterPro" id="IPR013556">
    <property type="entry name" value="Flag_M-ring_C"/>
</dbReference>
<proteinExistence type="predicted"/>
<keyword evidence="6" id="KW-0966">Cell projection</keyword>
<dbReference type="KEGG" id="pfaa:MM59RIKEN_20290"/>
<keyword evidence="3" id="KW-1133">Transmembrane helix</keyword>
<feature type="transmembrane region" description="Helical" evidence="3">
    <location>
        <begin position="23"/>
        <end position="43"/>
    </location>
</feature>
<dbReference type="RefSeq" id="WP_187029435.1">
    <property type="nucleotide sequence ID" value="NZ_AP023420.1"/>
</dbReference>
<dbReference type="Proteomes" id="UP000679848">
    <property type="component" value="Chromosome"/>
</dbReference>
<feature type="domain" description="Flagellar M-ring N-terminal" evidence="4">
    <location>
        <begin position="46"/>
        <end position="220"/>
    </location>
</feature>
<protein>
    <submittedName>
        <fullName evidence="6">Flagellar M-ring protein</fullName>
    </submittedName>
</protein>
<evidence type="ECO:0000259" key="5">
    <source>
        <dbReference type="Pfam" id="PF08345"/>
    </source>
</evidence>
<sequence>MTEKLKTLWAKLKERLKKISKKVYIIAGAALVVLAAAVVLVLYNRPYAVLVTGVSSGEASSILSYLDSLGVTDYKVENNDTILVPKGQEAALKGRILMAGYPQTGYAYSTYYDHVGSLSTEAERNNAYLMFLQESMSNTIRTFENVKDATVYISPGEDRGYVLDSGNVVEASATVTVTMEGAAKLSGEQAAAIRNLVSHAVQGLEIDSVAISDTLGNTYSADASAEAGNDSALKLQLEEEYENKIRTEVLQALMPFFGEDHVRVSVSCVVDISRRTVSSRDVQMPEWAQDGGTDGKGIIGTQIYEYYVGRPDSDTAGGLVGSETNSDLPEYVEDLADPDGTETTITGSGQTDYDNSFTETEALYTAGYLTDCTVAISIDSATAGAVDLDNIRQHAARAAGIVGVVDETTGEEYLADKISVVSMDFYDPQASLLPDGRTVPLWVLLAASGGLLLFLLLLVIILLIRRRRRKKADERKKQELDDMLAAAGFAPDVTAPAGADVMSLQTEKSMELRKDIRQFANDNPEIAAQMVRGWLKGGEMNG</sequence>
<evidence type="ECO:0000256" key="3">
    <source>
        <dbReference type="SAM" id="Phobius"/>
    </source>
</evidence>
<dbReference type="PANTHER" id="PTHR30046">
    <property type="entry name" value="FLAGELLAR M-RING PROTEIN"/>
    <property type="match status" value="1"/>
</dbReference>
<evidence type="ECO:0000313" key="7">
    <source>
        <dbReference type="Proteomes" id="UP000679848"/>
    </source>
</evidence>
<feature type="domain" description="Flagellar M-ring C-terminal" evidence="5">
    <location>
        <begin position="253"/>
        <end position="425"/>
    </location>
</feature>
<dbReference type="InterPro" id="IPR045851">
    <property type="entry name" value="AMP-bd_C_sf"/>
</dbReference>
<organism evidence="6 7">
    <name type="scientific">Pusillibacter faecalis</name>
    <dbReference type="NCBI Taxonomy" id="2714358"/>
    <lineage>
        <taxon>Bacteria</taxon>
        <taxon>Bacillati</taxon>
        <taxon>Bacillota</taxon>
        <taxon>Clostridia</taxon>
        <taxon>Eubacteriales</taxon>
        <taxon>Oscillospiraceae</taxon>
        <taxon>Pusillibacter</taxon>
    </lineage>
</organism>
<dbReference type="Gene3D" id="3.30.300.30">
    <property type="match status" value="1"/>
</dbReference>
<accession>A0A810Q929</accession>
<name>A0A810Q929_9FIRM</name>